<dbReference type="RefSeq" id="WP_055262030.1">
    <property type="nucleotide sequence ID" value="NZ_CYZK01000025.1"/>
</dbReference>
<dbReference type="AlphaFoldDB" id="A0A174HMZ1"/>
<evidence type="ECO:0000313" key="1">
    <source>
        <dbReference type="EMBL" id="CUO74866.1"/>
    </source>
</evidence>
<name>A0A174HMZ1_9FIRM</name>
<dbReference type="EMBL" id="CYZK01000025">
    <property type="protein sequence ID" value="CUO74866.1"/>
    <property type="molecule type" value="Genomic_DNA"/>
</dbReference>
<accession>A0A174HMZ1</accession>
<sequence>MAKEFARAFYNSKRWKDCRRAYIAKRISIDGGMCETCHEVPGYIVHHKIELTPDNISDLDIALGFNNLKYDCHICHQKENMKDGPADGLVKYEFDSEGEMVVLPPEK</sequence>
<evidence type="ECO:0008006" key="3">
    <source>
        <dbReference type="Google" id="ProtNLM"/>
    </source>
</evidence>
<dbReference type="Proteomes" id="UP000095362">
    <property type="component" value="Unassembled WGS sequence"/>
</dbReference>
<evidence type="ECO:0000313" key="2">
    <source>
        <dbReference type="Proteomes" id="UP000095362"/>
    </source>
</evidence>
<gene>
    <name evidence="1" type="ORF">ERS852481_02785</name>
</gene>
<organism evidence="1 2">
    <name type="scientific">Coprococcus comes</name>
    <dbReference type="NCBI Taxonomy" id="410072"/>
    <lineage>
        <taxon>Bacteria</taxon>
        <taxon>Bacillati</taxon>
        <taxon>Bacillota</taxon>
        <taxon>Clostridia</taxon>
        <taxon>Lachnospirales</taxon>
        <taxon>Lachnospiraceae</taxon>
        <taxon>Coprococcus</taxon>
    </lineage>
</organism>
<proteinExistence type="predicted"/>
<protein>
    <recommendedName>
        <fullName evidence="3">HNH endonuclease</fullName>
    </recommendedName>
</protein>
<reference evidence="1 2" key="1">
    <citation type="submission" date="2015-09" db="EMBL/GenBank/DDBJ databases">
        <authorList>
            <consortium name="Pathogen Informatics"/>
        </authorList>
    </citation>
    <scope>NUCLEOTIDE SEQUENCE [LARGE SCALE GENOMIC DNA]</scope>
    <source>
        <strain evidence="1 2">2789STDY5834866</strain>
    </source>
</reference>